<keyword evidence="2" id="KW-1185">Reference proteome</keyword>
<dbReference type="Proteomes" id="UP000271889">
    <property type="component" value="Unassembled WGS sequence"/>
</dbReference>
<sequence length="160" mass="18078">MLLPVLRQSYPRDNIKQLPYRRILTDVVNPEVFDLLLTMSNNHNGSTTVHSDEHRTITAAPLTNCPSLFVGGPSTDCSHREDHQFTAPQVLRPQTLGFSCKLPLTMTKSIEDMLRPPGMSEEILNRPLARDWADGVRLTPVFNRDVVAQFFPELSENPIL</sequence>
<dbReference type="AlphaFoldDB" id="A0A3P7MM42"/>
<reference evidence="1 2" key="1">
    <citation type="submission" date="2018-11" db="EMBL/GenBank/DDBJ databases">
        <authorList>
            <consortium name="Pathogen Informatics"/>
        </authorList>
    </citation>
    <scope>NUCLEOTIDE SEQUENCE [LARGE SCALE GENOMIC DNA]</scope>
</reference>
<gene>
    <name evidence="1" type="ORF">CGOC_LOCUS10713</name>
</gene>
<evidence type="ECO:0000313" key="1">
    <source>
        <dbReference type="EMBL" id="VDN27650.1"/>
    </source>
</evidence>
<protein>
    <submittedName>
        <fullName evidence="1">Uncharacterized protein</fullName>
    </submittedName>
</protein>
<dbReference type="OrthoDB" id="5850793at2759"/>
<proteinExistence type="predicted"/>
<accession>A0A3P7MM42</accession>
<name>A0A3P7MM42_CYLGO</name>
<organism evidence="1 2">
    <name type="scientific">Cylicostephanus goldi</name>
    <name type="common">Nematode worm</name>
    <dbReference type="NCBI Taxonomy" id="71465"/>
    <lineage>
        <taxon>Eukaryota</taxon>
        <taxon>Metazoa</taxon>
        <taxon>Ecdysozoa</taxon>
        <taxon>Nematoda</taxon>
        <taxon>Chromadorea</taxon>
        <taxon>Rhabditida</taxon>
        <taxon>Rhabditina</taxon>
        <taxon>Rhabditomorpha</taxon>
        <taxon>Strongyloidea</taxon>
        <taxon>Strongylidae</taxon>
        <taxon>Cylicostephanus</taxon>
    </lineage>
</organism>
<evidence type="ECO:0000313" key="2">
    <source>
        <dbReference type="Proteomes" id="UP000271889"/>
    </source>
</evidence>
<dbReference type="EMBL" id="UYRV01112615">
    <property type="protein sequence ID" value="VDN27650.1"/>
    <property type="molecule type" value="Genomic_DNA"/>
</dbReference>